<dbReference type="STRING" id="32264.T1JXX8"/>
<dbReference type="HOGENOM" id="CLU_104295_3_1_1"/>
<comment type="similarity">
    <text evidence="2">Belongs to the universal ribosomal protein uS12 family.</text>
</comment>
<dbReference type="EMBL" id="CAEY01000835">
    <property type="status" value="NOT_ANNOTATED_CDS"/>
    <property type="molecule type" value="Genomic_DNA"/>
</dbReference>
<sequence length="181" mass="20738">MSLITKLLPTLRNGLNRIINPVLTQSSSFPSLSLTSLIGQTSIRPITREECRVKYGKLWERWEEKKYFMFKLQKWHDQGPIKPRRRNHPLLSNPQLRGIVIKTLIKKPKKPNSANRKCVLVKLSTGREVIAYVPGVGHNLQEHSVVLVRYGRTQDVPGLKIKVIRGVYDCAPLVRQSQRPG</sequence>
<dbReference type="GO" id="GO:0015935">
    <property type="term" value="C:small ribosomal subunit"/>
    <property type="evidence" value="ECO:0007669"/>
    <property type="project" value="InterPro"/>
</dbReference>
<keyword evidence="3" id="KW-0809">Transit peptide</keyword>
<evidence type="ECO:0000256" key="5">
    <source>
        <dbReference type="ARBA" id="ARBA00023128"/>
    </source>
</evidence>
<dbReference type="CDD" id="cd03368">
    <property type="entry name" value="Ribosomal_S12"/>
    <property type="match status" value="1"/>
</dbReference>
<keyword evidence="9" id="KW-1185">Reference proteome</keyword>
<reference evidence="8" key="2">
    <citation type="submission" date="2015-06" db="UniProtKB">
        <authorList>
            <consortium name="EnsemblMetazoa"/>
        </authorList>
    </citation>
    <scope>IDENTIFICATION</scope>
</reference>
<protein>
    <recommendedName>
        <fullName evidence="7">Small ribosomal subunit protein uS12m</fullName>
    </recommendedName>
</protein>
<evidence type="ECO:0000313" key="8">
    <source>
        <dbReference type="EnsemblMetazoa" id="tetur02g13620.1"/>
    </source>
</evidence>
<proteinExistence type="inferred from homology"/>
<keyword evidence="5" id="KW-0496">Mitochondrion</keyword>
<dbReference type="InterPro" id="IPR005679">
    <property type="entry name" value="Ribosomal_uS12_bac"/>
</dbReference>
<dbReference type="InterPro" id="IPR006032">
    <property type="entry name" value="Ribosomal_uS12"/>
</dbReference>
<dbReference type="GO" id="GO:0006412">
    <property type="term" value="P:translation"/>
    <property type="evidence" value="ECO:0007669"/>
    <property type="project" value="InterPro"/>
</dbReference>
<dbReference type="GO" id="GO:0005739">
    <property type="term" value="C:mitochondrion"/>
    <property type="evidence" value="ECO:0007669"/>
    <property type="project" value="UniProtKB-SubCell"/>
</dbReference>
<accession>T1JXX8</accession>
<dbReference type="PANTHER" id="PTHR11652">
    <property type="entry name" value="30S RIBOSOMAL PROTEIN S12 FAMILY MEMBER"/>
    <property type="match status" value="1"/>
</dbReference>
<reference evidence="9" key="1">
    <citation type="submission" date="2011-08" db="EMBL/GenBank/DDBJ databases">
        <authorList>
            <person name="Rombauts S."/>
        </authorList>
    </citation>
    <scope>NUCLEOTIDE SEQUENCE</scope>
    <source>
        <strain evidence="9">London</strain>
    </source>
</reference>
<keyword evidence="4" id="KW-0689">Ribosomal protein</keyword>
<dbReference type="FunFam" id="2.40.50.140:FF:000115">
    <property type="entry name" value="28S ribosomal protein S12, mitochondrial"/>
    <property type="match status" value="1"/>
</dbReference>
<dbReference type="InterPro" id="IPR012340">
    <property type="entry name" value="NA-bd_OB-fold"/>
</dbReference>
<evidence type="ECO:0000256" key="1">
    <source>
        <dbReference type="ARBA" id="ARBA00004173"/>
    </source>
</evidence>
<gene>
    <name evidence="8" type="primary">107371485</name>
</gene>
<dbReference type="OMA" id="HERGPIK"/>
<evidence type="ECO:0000256" key="2">
    <source>
        <dbReference type="ARBA" id="ARBA00005657"/>
    </source>
</evidence>
<comment type="subcellular location">
    <subcellularLocation>
        <location evidence="1">Mitochondrion</location>
    </subcellularLocation>
</comment>
<evidence type="ECO:0000256" key="7">
    <source>
        <dbReference type="ARBA" id="ARBA00035248"/>
    </source>
</evidence>
<dbReference type="OrthoDB" id="361013at2759"/>
<dbReference type="Gene3D" id="2.40.50.140">
    <property type="entry name" value="Nucleic acid-binding proteins"/>
    <property type="match status" value="1"/>
</dbReference>
<evidence type="ECO:0000256" key="3">
    <source>
        <dbReference type="ARBA" id="ARBA00022946"/>
    </source>
</evidence>
<dbReference type="Proteomes" id="UP000015104">
    <property type="component" value="Unassembled WGS sequence"/>
</dbReference>
<dbReference type="SUPFAM" id="SSF50249">
    <property type="entry name" value="Nucleic acid-binding proteins"/>
    <property type="match status" value="1"/>
</dbReference>
<dbReference type="KEGG" id="tut:107371485"/>
<dbReference type="PROSITE" id="PS00055">
    <property type="entry name" value="RIBOSOMAL_S12"/>
    <property type="match status" value="1"/>
</dbReference>
<name>T1JXX8_TETUR</name>
<dbReference type="GO" id="GO:0003735">
    <property type="term" value="F:structural constituent of ribosome"/>
    <property type="evidence" value="ECO:0007669"/>
    <property type="project" value="InterPro"/>
</dbReference>
<dbReference type="AlphaFoldDB" id="T1JXX8"/>
<dbReference type="PRINTS" id="PR01034">
    <property type="entry name" value="RIBOSOMALS12"/>
</dbReference>
<dbReference type="EnsemblMetazoa" id="tetur02g13620.1">
    <property type="protein sequence ID" value="tetur02g13620.1"/>
    <property type="gene ID" value="tetur02g13620"/>
</dbReference>
<evidence type="ECO:0000256" key="6">
    <source>
        <dbReference type="ARBA" id="ARBA00023274"/>
    </source>
</evidence>
<evidence type="ECO:0000256" key="4">
    <source>
        <dbReference type="ARBA" id="ARBA00022980"/>
    </source>
</evidence>
<organism evidence="8 9">
    <name type="scientific">Tetranychus urticae</name>
    <name type="common">Two-spotted spider mite</name>
    <dbReference type="NCBI Taxonomy" id="32264"/>
    <lineage>
        <taxon>Eukaryota</taxon>
        <taxon>Metazoa</taxon>
        <taxon>Ecdysozoa</taxon>
        <taxon>Arthropoda</taxon>
        <taxon>Chelicerata</taxon>
        <taxon>Arachnida</taxon>
        <taxon>Acari</taxon>
        <taxon>Acariformes</taxon>
        <taxon>Trombidiformes</taxon>
        <taxon>Prostigmata</taxon>
        <taxon>Eleutherengona</taxon>
        <taxon>Raphignathae</taxon>
        <taxon>Tetranychoidea</taxon>
        <taxon>Tetranychidae</taxon>
        <taxon>Tetranychus</taxon>
    </lineage>
</organism>
<dbReference type="Pfam" id="PF00164">
    <property type="entry name" value="Ribosom_S12_S23"/>
    <property type="match status" value="1"/>
</dbReference>
<evidence type="ECO:0000313" key="9">
    <source>
        <dbReference type="Proteomes" id="UP000015104"/>
    </source>
</evidence>
<dbReference type="eggNOG" id="KOG1750">
    <property type="taxonomic scope" value="Eukaryota"/>
</dbReference>
<keyword evidence="6" id="KW-0687">Ribonucleoprotein</keyword>